<dbReference type="Gene3D" id="3.60.10.10">
    <property type="entry name" value="Endonuclease/exonuclease/phosphatase"/>
    <property type="match status" value="1"/>
</dbReference>
<gene>
    <name evidence="2" type="ORF">g.37088</name>
</gene>
<dbReference type="InterPro" id="IPR036691">
    <property type="entry name" value="Endo/exonu/phosph_ase_sf"/>
</dbReference>
<dbReference type="PANTHER" id="PTHR33332">
    <property type="entry name" value="REVERSE TRANSCRIPTASE DOMAIN-CONTAINING PROTEIN"/>
    <property type="match status" value="1"/>
</dbReference>
<organism evidence="2">
    <name type="scientific">Graphocephala atropunctata</name>
    <dbReference type="NCBI Taxonomy" id="36148"/>
    <lineage>
        <taxon>Eukaryota</taxon>
        <taxon>Metazoa</taxon>
        <taxon>Ecdysozoa</taxon>
        <taxon>Arthropoda</taxon>
        <taxon>Hexapoda</taxon>
        <taxon>Insecta</taxon>
        <taxon>Pterygota</taxon>
        <taxon>Neoptera</taxon>
        <taxon>Paraneoptera</taxon>
        <taxon>Hemiptera</taxon>
        <taxon>Auchenorrhyncha</taxon>
        <taxon>Membracoidea</taxon>
        <taxon>Cicadellidae</taxon>
        <taxon>Cicadellinae</taxon>
        <taxon>Cicadellini</taxon>
        <taxon>Graphocephala</taxon>
    </lineage>
</organism>
<sequence length="851" mass="96975">MVRVKTLNQYVYIMGIYRPPQSSLTESMDVIASVLDRVPTWKSPIILLGDINIDCLKLYHDQVLFNEILLSYNMTRIPLPPTRITPQSQTSIDCVCTNQKEDEVSIKILNSGISDHTAQICTLNIFTEETANIRGQKRNFSDDNMHNFKQILTHETWERVHNCTDIETAFNSFSNIIISALNQACPYQKYKKRKGKKELWDPELNILRQEFLLSNERYLLTGSLEHKQEAATKKKNYDLKIKEFRRQSTANQIARSENKTKALWNMIGNERRTKNSNLGPKELKIDSKTSHNPQQIVEYLNTVFTTMADSAILSNNPKTNSIQTPLQQLDIPSFYLHETTTDEVIKTINSLPAKVSAGIDEVSPKLLKACKHEIAYPLTTLINMSFQSGKFPHQLKLAKVIPIFKQGDQSDALNYRPISQISTFSKVIEKIVLTRLLNYMTHNHVLTNQQHGFTKNKSTSTALISFIEYVIDQVEAKNTTTAILLDLSKAFDTLDHEQLLTKLNTMGVRGIEAEWFRSYLTNREQIVEIRQTKNNKVAQIRSSPLPVRRGVPQGSVLGPVLFILFTNDLPKYMDELTTTTLMYADDTVLLLADKTPENLEIGSFTAINMAVQYCHLNNLVVNEAKTQQLIFGARKEQTVHLPNVQAASEAKYLGVTIDEDLKWTSHLDNLCRKLSTGLYVIKRIKSISDVASAKIAYFALFESNLRYGLLVWGNSSAGNLQRVLVMQKKAVRALAGLQPRESCRPAFINLSILTVVSLYVLEAVTLVHQRGFPRGCNTHQYSTRRATDFHLPAHRLSLYEEKPSYMGLKLWNYLPEVLKGLGAATFKREVKLWLLQNPFYTMEEYLTRGQN</sequence>
<dbReference type="SUPFAM" id="SSF56672">
    <property type="entry name" value="DNA/RNA polymerases"/>
    <property type="match status" value="1"/>
</dbReference>
<proteinExistence type="predicted"/>
<dbReference type="PROSITE" id="PS50878">
    <property type="entry name" value="RT_POL"/>
    <property type="match status" value="1"/>
</dbReference>
<accession>A0A1B6KCB1</accession>
<dbReference type="Pfam" id="PF00078">
    <property type="entry name" value="RVT_1"/>
    <property type="match status" value="1"/>
</dbReference>
<protein>
    <recommendedName>
        <fullName evidence="1">Reverse transcriptase domain-containing protein</fullName>
    </recommendedName>
</protein>
<dbReference type="InterPro" id="IPR000477">
    <property type="entry name" value="RT_dom"/>
</dbReference>
<evidence type="ECO:0000313" key="2">
    <source>
        <dbReference type="EMBL" id="JAT09099.1"/>
    </source>
</evidence>
<evidence type="ECO:0000259" key="1">
    <source>
        <dbReference type="PROSITE" id="PS50878"/>
    </source>
</evidence>
<dbReference type="CDD" id="cd01650">
    <property type="entry name" value="RT_nLTR_like"/>
    <property type="match status" value="1"/>
</dbReference>
<feature type="domain" description="Reverse transcriptase" evidence="1">
    <location>
        <begin position="384"/>
        <end position="657"/>
    </location>
</feature>
<reference evidence="2" key="1">
    <citation type="submission" date="2015-11" db="EMBL/GenBank/DDBJ databases">
        <title>De novo transcriptome assembly of four potential Pierce s Disease insect vectors from Arizona vineyards.</title>
        <authorList>
            <person name="Tassone E.E."/>
        </authorList>
    </citation>
    <scope>NUCLEOTIDE SEQUENCE</scope>
</reference>
<dbReference type="AlphaFoldDB" id="A0A1B6KCB1"/>
<dbReference type="SUPFAM" id="SSF56219">
    <property type="entry name" value="DNase I-like"/>
    <property type="match status" value="1"/>
</dbReference>
<name>A0A1B6KCB1_9HEMI</name>
<dbReference type="InterPro" id="IPR043502">
    <property type="entry name" value="DNA/RNA_pol_sf"/>
</dbReference>
<dbReference type="GO" id="GO:0071897">
    <property type="term" value="P:DNA biosynthetic process"/>
    <property type="evidence" value="ECO:0007669"/>
    <property type="project" value="UniProtKB-ARBA"/>
</dbReference>
<dbReference type="EMBL" id="GEBQ01030878">
    <property type="protein sequence ID" value="JAT09099.1"/>
    <property type="molecule type" value="Transcribed_RNA"/>
</dbReference>